<feature type="non-terminal residue" evidence="1">
    <location>
        <position position="72"/>
    </location>
</feature>
<dbReference type="InterPro" id="IPR036380">
    <property type="entry name" value="Isochorismatase-like_sf"/>
</dbReference>
<dbReference type="AlphaFoldDB" id="A0A2C6JU01"/>
<name>A0A2C6JU01_9APIC</name>
<protein>
    <submittedName>
        <fullName evidence="1">Isochorismatase domain-containing protein mitochondrial</fullName>
    </submittedName>
</protein>
<dbReference type="EMBL" id="MIGC01009885">
    <property type="protein sequence ID" value="PHJ15040.1"/>
    <property type="molecule type" value="Genomic_DNA"/>
</dbReference>
<reference evidence="1 2" key="1">
    <citation type="journal article" date="2017" name="Int. J. Parasitol.">
        <title>The genome of the protozoan parasite Cystoisospora suis and a reverse vaccinology approach to identify vaccine candidates.</title>
        <authorList>
            <person name="Palmieri N."/>
            <person name="Shrestha A."/>
            <person name="Ruttkowski B."/>
            <person name="Beck T."/>
            <person name="Vogl C."/>
            <person name="Tomley F."/>
            <person name="Blake D.P."/>
            <person name="Joachim A."/>
        </authorList>
    </citation>
    <scope>NUCLEOTIDE SEQUENCE [LARGE SCALE GENOMIC DNA]</scope>
    <source>
        <strain evidence="1 2">Wien I</strain>
    </source>
</reference>
<accession>A0A2C6JU01</accession>
<comment type="caution">
    <text evidence="1">The sequence shown here is derived from an EMBL/GenBank/DDBJ whole genome shotgun (WGS) entry which is preliminary data.</text>
</comment>
<dbReference type="GeneID" id="94434460"/>
<dbReference type="Gene3D" id="3.40.50.850">
    <property type="entry name" value="Isochorismatase-like"/>
    <property type="match status" value="1"/>
</dbReference>
<dbReference type="PANTHER" id="PTHR14119">
    <property type="entry name" value="HYDROLASE"/>
    <property type="match status" value="1"/>
</dbReference>
<sequence>MQVAGSALNNRLGRLTREGSILFVCDLQERFRSLILRFPAVVRTAKLMMSAAPILGIPVMVTEQYKKALGPT</sequence>
<evidence type="ECO:0000313" key="2">
    <source>
        <dbReference type="Proteomes" id="UP000221165"/>
    </source>
</evidence>
<dbReference type="OrthoDB" id="269496at2759"/>
<gene>
    <name evidence="1" type="ORF">CSUI_011148</name>
</gene>
<dbReference type="VEuPathDB" id="ToxoDB:CSUI_011148"/>
<organism evidence="1 2">
    <name type="scientific">Cystoisospora suis</name>
    <dbReference type="NCBI Taxonomy" id="483139"/>
    <lineage>
        <taxon>Eukaryota</taxon>
        <taxon>Sar</taxon>
        <taxon>Alveolata</taxon>
        <taxon>Apicomplexa</taxon>
        <taxon>Conoidasida</taxon>
        <taxon>Coccidia</taxon>
        <taxon>Eucoccidiorida</taxon>
        <taxon>Eimeriorina</taxon>
        <taxon>Sarcocystidae</taxon>
        <taxon>Cystoisospora</taxon>
    </lineage>
</organism>
<dbReference type="RefSeq" id="XP_067916774.1">
    <property type="nucleotide sequence ID" value="XM_068071249.1"/>
</dbReference>
<dbReference type="InterPro" id="IPR050993">
    <property type="entry name" value="Isochorismatase_domain"/>
</dbReference>
<proteinExistence type="predicted"/>
<dbReference type="Proteomes" id="UP000221165">
    <property type="component" value="Unassembled WGS sequence"/>
</dbReference>
<dbReference type="SUPFAM" id="SSF52499">
    <property type="entry name" value="Isochorismatase-like hydrolases"/>
    <property type="match status" value="1"/>
</dbReference>
<dbReference type="PANTHER" id="PTHR14119:SF3">
    <property type="entry name" value="ISOCHORISMATASE DOMAIN-CONTAINING PROTEIN 2"/>
    <property type="match status" value="1"/>
</dbReference>
<evidence type="ECO:0000313" key="1">
    <source>
        <dbReference type="EMBL" id="PHJ15040.1"/>
    </source>
</evidence>
<keyword evidence="2" id="KW-1185">Reference proteome</keyword>